<dbReference type="Pfam" id="PF14365">
    <property type="entry name" value="Neprosin_AP"/>
    <property type="match status" value="1"/>
</dbReference>
<evidence type="ECO:0000256" key="1">
    <source>
        <dbReference type="SAM" id="MobiDB-lite"/>
    </source>
</evidence>
<sequence>MAAAHVSRSMFKIGFILLFFVLFLDLALLSCARQQPASRQKLQVHKHLKRLNKKPVKSIESPDGDIIDCVHISHQPAFDHPFLKDHKIQMRPNYHPEGLYDETKMNTESKQRENSIHQLWQVNGMCPEDTIPIRRTKEEDVLRASSVKMHGRKKHKSIAVPRSVPKSDNESGRSQALT</sequence>
<feature type="region of interest" description="Disordered" evidence="1">
    <location>
        <begin position="144"/>
        <end position="178"/>
    </location>
</feature>
<dbReference type="InterPro" id="IPR025521">
    <property type="entry name" value="Neprosin_propep"/>
</dbReference>
<gene>
    <name evidence="4" type="ORF">HanXRQr2_Chr02g0083651</name>
</gene>
<evidence type="ECO:0000313" key="5">
    <source>
        <dbReference type="Proteomes" id="UP000215914"/>
    </source>
</evidence>
<dbReference type="AlphaFoldDB" id="A0A9K3JSX2"/>
<feature type="signal peptide" evidence="2">
    <location>
        <begin position="1"/>
        <end position="32"/>
    </location>
</feature>
<feature type="domain" description="Neprosin activation peptide" evidence="3">
    <location>
        <begin position="58"/>
        <end position="173"/>
    </location>
</feature>
<dbReference type="OrthoDB" id="1858978at2759"/>
<organism evidence="4 5">
    <name type="scientific">Helianthus annuus</name>
    <name type="common">Common sunflower</name>
    <dbReference type="NCBI Taxonomy" id="4232"/>
    <lineage>
        <taxon>Eukaryota</taxon>
        <taxon>Viridiplantae</taxon>
        <taxon>Streptophyta</taxon>
        <taxon>Embryophyta</taxon>
        <taxon>Tracheophyta</taxon>
        <taxon>Spermatophyta</taxon>
        <taxon>Magnoliopsida</taxon>
        <taxon>eudicotyledons</taxon>
        <taxon>Gunneridae</taxon>
        <taxon>Pentapetalae</taxon>
        <taxon>asterids</taxon>
        <taxon>campanulids</taxon>
        <taxon>Asterales</taxon>
        <taxon>Asteraceae</taxon>
        <taxon>Asteroideae</taxon>
        <taxon>Heliantheae alliance</taxon>
        <taxon>Heliantheae</taxon>
        <taxon>Helianthus</taxon>
    </lineage>
</organism>
<reference evidence="4" key="2">
    <citation type="submission" date="2020-06" db="EMBL/GenBank/DDBJ databases">
        <title>Helianthus annuus Genome sequencing and assembly Release 2.</title>
        <authorList>
            <person name="Gouzy J."/>
            <person name="Langlade N."/>
            <person name="Munos S."/>
        </authorList>
    </citation>
    <scope>NUCLEOTIDE SEQUENCE</scope>
    <source>
        <tissue evidence="4">Leaves</tissue>
    </source>
</reference>
<protein>
    <submittedName>
        <fullName evidence="4">Neprosin activation peptide</fullName>
    </submittedName>
</protein>
<dbReference type="PANTHER" id="PTHR31589">
    <property type="entry name" value="PROTEIN, PUTATIVE (DUF239)-RELATED-RELATED"/>
    <property type="match status" value="1"/>
</dbReference>
<reference evidence="4" key="1">
    <citation type="journal article" date="2017" name="Nature">
        <title>The sunflower genome provides insights into oil metabolism, flowering and Asterid evolution.</title>
        <authorList>
            <person name="Badouin H."/>
            <person name="Gouzy J."/>
            <person name="Grassa C.J."/>
            <person name="Murat F."/>
            <person name="Staton S.E."/>
            <person name="Cottret L."/>
            <person name="Lelandais-Briere C."/>
            <person name="Owens G.L."/>
            <person name="Carrere S."/>
            <person name="Mayjonade B."/>
            <person name="Legrand L."/>
            <person name="Gill N."/>
            <person name="Kane N.C."/>
            <person name="Bowers J.E."/>
            <person name="Hubner S."/>
            <person name="Bellec A."/>
            <person name="Berard A."/>
            <person name="Berges H."/>
            <person name="Blanchet N."/>
            <person name="Boniface M.C."/>
            <person name="Brunel D."/>
            <person name="Catrice O."/>
            <person name="Chaidir N."/>
            <person name="Claudel C."/>
            <person name="Donnadieu C."/>
            <person name="Faraut T."/>
            <person name="Fievet G."/>
            <person name="Helmstetter N."/>
            <person name="King M."/>
            <person name="Knapp S.J."/>
            <person name="Lai Z."/>
            <person name="Le Paslier M.C."/>
            <person name="Lippi Y."/>
            <person name="Lorenzon L."/>
            <person name="Mandel J.R."/>
            <person name="Marage G."/>
            <person name="Marchand G."/>
            <person name="Marquand E."/>
            <person name="Bret-Mestries E."/>
            <person name="Morien E."/>
            <person name="Nambeesan S."/>
            <person name="Nguyen T."/>
            <person name="Pegot-Espagnet P."/>
            <person name="Pouilly N."/>
            <person name="Raftis F."/>
            <person name="Sallet E."/>
            <person name="Schiex T."/>
            <person name="Thomas J."/>
            <person name="Vandecasteele C."/>
            <person name="Vares D."/>
            <person name="Vear F."/>
            <person name="Vautrin S."/>
            <person name="Crespi M."/>
            <person name="Mangin B."/>
            <person name="Burke J.M."/>
            <person name="Salse J."/>
            <person name="Munos S."/>
            <person name="Vincourt P."/>
            <person name="Rieseberg L.H."/>
            <person name="Langlade N.B."/>
        </authorList>
    </citation>
    <scope>NUCLEOTIDE SEQUENCE</scope>
    <source>
        <tissue evidence="4">Leaves</tissue>
    </source>
</reference>
<feature type="chain" id="PRO_5039886339" evidence="2">
    <location>
        <begin position="33"/>
        <end position="178"/>
    </location>
</feature>
<evidence type="ECO:0000256" key="2">
    <source>
        <dbReference type="SAM" id="SignalP"/>
    </source>
</evidence>
<dbReference type="EMBL" id="MNCJ02000317">
    <property type="protein sequence ID" value="KAF5819972.1"/>
    <property type="molecule type" value="Genomic_DNA"/>
</dbReference>
<evidence type="ECO:0000313" key="4">
    <source>
        <dbReference type="EMBL" id="KAF5819972.1"/>
    </source>
</evidence>
<name>A0A9K3JSX2_HELAN</name>
<dbReference type="Proteomes" id="UP000215914">
    <property type="component" value="Unassembled WGS sequence"/>
</dbReference>
<dbReference type="PANTHER" id="PTHR31589:SF24">
    <property type="entry name" value="OS07G0205500 PROTEIN"/>
    <property type="match status" value="1"/>
</dbReference>
<evidence type="ECO:0000259" key="3">
    <source>
        <dbReference type="Pfam" id="PF14365"/>
    </source>
</evidence>
<accession>A0A9K3JSX2</accession>
<keyword evidence="5" id="KW-1185">Reference proteome</keyword>
<dbReference type="InterPro" id="IPR053168">
    <property type="entry name" value="Glutamic_endopeptidase"/>
</dbReference>
<comment type="caution">
    <text evidence="4">The sequence shown here is derived from an EMBL/GenBank/DDBJ whole genome shotgun (WGS) entry which is preliminary data.</text>
</comment>
<dbReference type="Gramene" id="mRNA:HanXRQr2_Chr02g0083651">
    <property type="protein sequence ID" value="mRNA:HanXRQr2_Chr02g0083651"/>
    <property type="gene ID" value="HanXRQr2_Chr02g0083651"/>
</dbReference>
<proteinExistence type="predicted"/>
<keyword evidence="2" id="KW-0732">Signal</keyword>